<evidence type="ECO:0000256" key="7">
    <source>
        <dbReference type="ARBA" id="ARBA00023136"/>
    </source>
</evidence>
<evidence type="ECO:0000256" key="5">
    <source>
        <dbReference type="ARBA" id="ARBA00022723"/>
    </source>
</evidence>
<dbReference type="OrthoDB" id="6262482at2759"/>
<dbReference type="PANTHER" id="PTHR23292">
    <property type="entry name" value="LIPOPOLYSACCHARIDE-INDUCED TUMOR NECROSIS FACTOR-ALPHA FACTOR"/>
    <property type="match status" value="1"/>
</dbReference>
<keyword evidence="7" id="KW-0472">Membrane</keyword>
<protein>
    <recommendedName>
        <fullName evidence="8">LITAF domain-containing protein</fullName>
    </recommendedName>
</protein>
<dbReference type="AlphaFoldDB" id="A0A8S0ZUK7"/>
<dbReference type="InterPro" id="IPR037519">
    <property type="entry name" value="LITAF_fam"/>
</dbReference>
<dbReference type="PROSITE" id="PS51837">
    <property type="entry name" value="LITAF"/>
    <property type="match status" value="1"/>
</dbReference>
<dbReference type="GO" id="GO:0031902">
    <property type="term" value="C:late endosome membrane"/>
    <property type="evidence" value="ECO:0007669"/>
    <property type="project" value="UniProtKB-SubCell"/>
</dbReference>
<dbReference type="SMART" id="SM00714">
    <property type="entry name" value="LITAF"/>
    <property type="match status" value="1"/>
</dbReference>
<evidence type="ECO:0000259" key="8">
    <source>
        <dbReference type="PROSITE" id="PS51837"/>
    </source>
</evidence>
<dbReference type="GO" id="GO:0008270">
    <property type="term" value="F:zinc ion binding"/>
    <property type="evidence" value="ECO:0007669"/>
    <property type="project" value="TreeGrafter"/>
</dbReference>
<dbReference type="InterPro" id="IPR006629">
    <property type="entry name" value="LITAF"/>
</dbReference>
<sequence>MKSLSGFSILEDLEKLYSQYKMASGPGLHPGYNVEHDGIKLVPPERDLPIQFQNTQILSRTAPMIPPKELNDNNKIIQMQPEMNLLGPENTVTTCQFCRASIKTAVKYTTTSRTHMAAALWGMICCLCCVPYGAESAKNSDHYCPACQRYLGTYVK</sequence>
<dbReference type="Proteomes" id="UP000494256">
    <property type="component" value="Unassembled WGS sequence"/>
</dbReference>
<feature type="domain" description="LITAF" evidence="8">
    <location>
        <begin position="74"/>
        <end position="156"/>
    </location>
</feature>
<comment type="subcellular location">
    <subcellularLocation>
        <location evidence="2">Endosome membrane</location>
        <topology evidence="2">Peripheral membrane protein</topology>
    </subcellularLocation>
    <subcellularLocation>
        <location evidence="1">Late endosome membrane</location>
    </subcellularLocation>
    <subcellularLocation>
        <location evidence="3">Lysosome membrane</location>
        <topology evidence="3">Peripheral membrane protein</topology>
        <orientation evidence="3">Cytoplasmic side</orientation>
    </subcellularLocation>
</comment>
<evidence type="ECO:0000313" key="9">
    <source>
        <dbReference type="EMBL" id="CAB3237201.1"/>
    </source>
</evidence>
<proteinExistence type="inferred from homology"/>
<evidence type="ECO:0000256" key="1">
    <source>
        <dbReference type="ARBA" id="ARBA00004414"/>
    </source>
</evidence>
<dbReference type="GO" id="GO:0005765">
    <property type="term" value="C:lysosomal membrane"/>
    <property type="evidence" value="ECO:0007669"/>
    <property type="project" value="UniProtKB-SubCell"/>
</dbReference>
<dbReference type="EMBL" id="CADEBD010000303">
    <property type="protein sequence ID" value="CAB3237201.1"/>
    <property type="molecule type" value="Genomic_DNA"/>
</dbReference>
<keyword evidence="6" id="KW-0862">Zinc</keyword>
<evidence type="ECO:0000313" key="10">
    <source>
        <dbReference type="Proteomes" id="UP000494256"/>
    </source>
</evidence>
<evidence type="ECO:0000256" key="3">
    <source>
        <dbReference type="ARBA" id="ARBA00004630"/>
    </source>
</evidence>
<dbReference type="Pfam" id="PF10601">
    <property type="entry name" value="zf-LITAF-like"/>
    <property type="match status" value="1"/>
</dbReference>
<organism evidence="9 10">
    <name type="scientific">Arctia plantaginis</name>
    <name type="common">Wood tiger moth</name>
    <name type="synonym">Phalaena plantaginis</name>
    <dbReference type="NCBI Taxonomy" id="874455"/>
    <lineage>
        <taxon>Eukaryota</taxon>
        <taxon>Metazoa</taxon>
        <taxon>Ecdysozoa</taxon>
        <taxon>Arthropoda</taxon>
        <taxon>Hexapoda</taxon>
        <taxon>Insecta</taxon>
        <taxon>Pterygota</taxon>
        <taxon>Neoptera</taxon>
        <taxon>Endopterygota</taxon>
        <taxon>Lepidoptera</taxon>
        <taxon>Glossata</taxon>
        <taxon>Ditrysia</taxon>
        <taxon>Noctuoidea</taxon>
        <taxon>Erebidae</taxon>
        <taxon>Arctiinae</taxon>
        <taxon>Arctia</taxon>
    </lineage>
</organism>
<name>A0A8S0ZUK7_ARCPL</name>
<reference evidence="9 10" key="1">
    <citation type="submission" date="2020-04" db="EMBL/GenBank/DDBJ databases">
        <authorList>
            <person name="Wallbank WR R."/>
            <person name="Pardo Diaz C."/>
            <person name="Kozak K."/>
            <person name="Martin S."/>
            <person name="Jiggins C."/>
            <person name="Moest M."/>
            <person name="Warren A I."/>
            <person name="Byers J.R.P. K."/>
            <person name="Montejo-Kovacevich G."/>
            <person name="Yen C E."/>
        </authorList>
    </citation>
    <scope>NUCLEOTIDE SEQUENCE [LARGE SCALE GENOMIC DNA]</scope>
</reference>
<keyword evidence="5" id="KW-0479">Metal-binding</keyword>
<comment type="similarity">
    <text evidence="4">Belongs to the CDIP1/LITAF family.</text>
</comment>
<accession>A0A8S0ZUK7</accession>
<evidence type="ECO:0000256" key="2">
    <source>
        <dbReference type="ARBA" id="ARBA00004481"/>
    </source>
</evidence>
<dbReference type="PANTHER" id="PTHR23292:SF14">
    <property type="entry name" value="FI16615P1-RELATED"/>
    <property type="match status" value="1"/>
</dbReference>
<evidence type="ECO:0000256" key="6">
    <source>
        <dbReference type="ARBA" id="ARBA00022833"/>
    </source>
</evidence>
<evidence type="ECO:0000256" key="4">
    <source>
        <dbReference type="ARBA" id="ARBA00005975"/>
    </source>
</evidence>
<comment type="caution">
    <text evidence="9">The sequence shown here is derived from an EMBL/GenBank/DDBJ whole genome shotgun (WGS) entry which is preliminary data.</text>
</comment>
<gene>
    <name evidence="9" type="ORF">APLA_LOCUS7717</name>
</gene>